<dbReference type="InterPro" id="IPR040255">
    <property type="entry name" value="Non-specific_endonuclease"/>
</dbReference>
<dbReference type="AlphaFoldDB" id="A0A397AHS9"/>
<dbReference type="Proteomes" id="UP000265427">
    <property type="component" value="Unassembled WGS sequence"/>
</dbReference>
<evidence type="ECO:0000313" key="9">
    <source>
        <dbReference type="EMBL" id="RHY85581.1"/>
    </source>
</evidence>
<dbReference type="SMART" id="SM00477">
    <property type="entry name" value="NUC"/>
    <property type="match status" value="1"/>
</dbReference>
<evidence type="ECO:0000313" key="10">
    <source>
        <dbReference type="EMBL" id="RHZ03503.1"/>
    </source>
</evidence>
<dbReference type="Proteomes" id="UP000285712">
    <property type="component" value="Unassembled WGS sequence"/>
</dbReference>
<keyword evidence="5" id="KW-0732">Signal</keyword>
<dbReference type="PANTHER" id="PTHR13966">
    <property type="entry name" value="ENDONUCLEASE RELATED"/>
    <property type="match status" value="1"/>
</dbReference>
<evidence type="ECO:0000256" key="4">
    <source>
        <dbReference type="SAM" id="MobiDB-lite"/>
    </source>
</evidence>
<evidence type="ECO:0000313" key="11">
    <source>
        <dbReference type="Proteomes" id="UP000265427"/>
    </source>
</evidence>
<keyword evidence="3" id="KW-0479">Metal-binding</keyword>
<gene>
    <name evidence="9" type="ORF">DYB35_013293</name>
    <name evidence="8" type="ORF">DYB36_012094</name>
    <name evidence="10" type="ORF">DYB37_012231</name>
</gene>
<dbReference type="SUPFAM" id="SSF54060">
    <property type="entry name" value="His-Me finger endonucleases"/>
    <property type="match status" value="1"/>
</dbReference>
<dbReference type="GO" id="GO:0016787">
    <property type="term" value="F:hydrolase activity"/>
    <property type="evidence" value="ECO:0007669"/>
    <property type="project" value="InterPro"/>
</dbReference>
<feature type="region of interest" description="Disordered" evidence="4">
    <location>
        <begin position="248"/>
        <end position="269"/>
    </location>
</feature>
<dbReference type="SMART" id="SM00892">
    <property type="entry name" value="Endonuclease_NS"/>
    <property type="match status" value="1"/>
</dbReference>
<feature type="active site" description="Proton acceptor" evidence="2">
    <location>
        <position position="99"/>
    </location>
</feature>
<feature type="domain" description="DNA/RNA non-specific endonuclease/pyrophosphatase/phosphodiesterase" evidence="7">
    <location>
        <begin position="36"/>
        <end position="234"/>
    </location>
</feature>
<feature type="domain" description="ENPP1-3/EXOG-like endonuclease/phosphodiesterase" evidence="6">
    <location>
        <begin position="41"/>
        <end position="224"/>
    </location>
</feature>
<dbReference type="InterPro" id="IPR044925">
    <property type="entry name" value="His-Me_finger_sf"/>
</dbReference>
<dbReference type="EMBL" id="QUTG01005470">
    <property type="protein sequence ID" value="RHY85581.1"/>
    <property type="molecule type" value="Genomic_DNA"/>
</dbReference>
<comment type="caution">
    <text evidence="8">The sequence shown here is derived from an EMBL/GenBank/DDBJ whole genome shotgun (WGS) entry which is preliminary data.</text>
</comment>
<dbReference type="Pfam" id="PF01223">
    <property type="entry name" value="Endonuclease_NS"/>
    <property type="match status" value="1"/>
</dbReference>
<dbReference type="Proteomes" id="UP000285430">
    <property type="component" value="Unassembled WGS sequence"/>
</dbReference>
<name>A0A397AHS9_APHAT</name>
<feature type="chain" id="PRO_5036074283" description="Endonuclease" evidence="5">
    <location>
        <begin position="20"/>
        <end position="269"/>
    </location>
</feature>
<organism evidence="8 11">
    <name type="scientific">Aphanomyces astaci</name>
    <name type="common">Crayfish plague agent</name>
    <dbReference type="NCBI Taxonomy" id="112090"/>
    <lineage>
        <taxon>Eukaryota</taxon>
        <taxon>Sar</taxon>
        <taxon>Stramenopiles</taxon>
        <taxon>Oomycota</taxon>
        <taxon>Saprolegniomycetes</taxon>
        <taxon>Saprolegniales</taxon>
        <taxon>Verrucalvaceae</taxon>
        <taxon>Aphanomyces</taxon>
    </lineage>
</organism>
<accession>A0A397AHS9</accession>
<dbReference type="Gene3D" id="3.40.570.10">
    <property type="entry name" value="Extracellular Endonuclease, subunit A"/>
    <property type="match status" value="1"/>
</dbReference>
<dbReference type="EMBL" id="QUSZ01006660">
    <property type="protein sequence ID" value="RHY05021.1"/>
    <property type="molecule type" value="Genomic_DNA"/>
</dbReference>
<dbReference type="VEuPathDB" id="FungiDB:H257_15037"/>
<reference evidence="11 12" key="1">
    <citation type="submission" date="2018-08" db="EMBL/GenBank/DDBJ databases">
        <title>Aphanomyces genome sequencing and annotation.</title>
        <authorList>
            <person name="Minardi D."/>
            <person name="Oidtmann B."/>
            <person name="Van Der Giezen M."/>
            <person name="Studholme D.J."/>
        </authorList>
    </citation>
    <scope>NUCLEOTIDE SEQUENCE [LARGE SCALE GENOMIC DNA]</scope>
    <source>
        <strain evidence="10 12">Da</strain>
        <strain evidence="8 11">Kv</strain>
        <strain evidence="9 13">Sv</strain>
    </source>
</reference>
<sequence>MSTSLLACTIAAAVVTCSATTSTDSTTVLPTYDKLQYIGFDLDYACGERSALRWEYTLGPNVHVAPRPKGFYFDPSYDRHCQQLSTKAYGSKSGYDRGHLVASEHMANSVEARHQAHYMTNITPQISSFNKGQWEKTEAIEACYRTLPGGIRTWGGVKYNESDNDIFVDGWGIQTPDYWWKVVVATDSGTDKVIAWWFPNRPNLGPLDKYLVTVHDIEAQVNDNIGSIPIPEALKSVVNPTSWTIPASCHHHTSDDDDDDDVQGPVADL</sequence>
<evidence type="ECO:0000313" key="12">
    <source>
        <dbReference type="Proteomes" id="UP000285430"/>
    </source>
</evidence>
<protein>
    <recommendedName>
        <fullName evidence="14">Endonuclease</fullName>
    </recommendedName>
</protein>
<evidence type="ECO:0000259" key="6">
    <source>
        <dbReference type="SMART" id="SM00477"/>
    </source>
</evidence>
<dbReference type="PANTHER" id="PTHR13966:SF5">
    <property type="entry name" value="ENDONUCLEASE G, MITOCHONDRIAL"/>
    <property type="match status" value="1"/>
</dbReference>
<dbReference type="InterPro" id="IPR001604">
    <property type="entry name" value="Endo_G_ENPP1-like_dom"/>
</dbReference>
<evidence type="ECO:0000256" key="2">
    <source>
        <dbReference type="PIRSR" id="PIRSR640255-1"/>
    </source>
</evidence>
<dbReference type="GO" id="GO:0003676">
    <property type="term" value="F:nucleic acid binding"/>
    <property type="evidence" value="ECO:0007669"/>
    <property type="project" value="InterPro"/>
</dbReference>
<dbReference type="GO" id="GO:0004519">
    <property type="term" value="F:endonuclease activity"/>
    <property type="evidence" value="ECO:0007669"/>
    <property type="project" value="TreeGrafter"/>
</dbReference>
<evidence type="ECO:0000259" key="7">
    <source>
        <dbReference type="SMART" id="SM00892"/>
    </source>
</evidence>
<dbReference type="InterPro" id="IPR044929">
    <property type="entry name" value="DNA/RNA_non-sp_Endonuclease_sf"/>
</dbReference>
<dbReference type="GO" id="GO:0046872">
    <property type="term" value="F:metal ion binding"/>
    <property type="evidence" value="ECO:0007669"/>
    <property type="project" value="UniProtKB-KW"/>
</dbReference>
<evidence type="ECO:0000256" key="1">
    <source>
        <dbReference type="ARBA" id="ARBA00010052"/>
    </source>
</evidence>
<proteinExistence type="inferred from homology"/>
<dbReference type="InterPro" id="IPR020821">
    <property type="entry name" value="ENPP1-3/EXOG-like_nuc-like"/>
</dbReference>
<feature type="signal peptide" evidence="5">
    <location>
        <begin position="1"/>
        <end position="19"/>
    </location>
</feature>
<dbReference type="EMBL" id="QUTH01007964">
    <property type="protein sequence ID" value="RHZ03503.1"/>
    <property type="molecule type" value="Genomic_DNA"/>
</dbReference>
<comment type="similarity">
    <text evidence="1">Belongs to the DNA/RNA non-specific endonuclease family.</text>
</comment>
<feature type="binding site" evidence="3">
    <location>
        <position position="130"/>
    </location>
    <ligand>
        <name>Mg(2+)</name>
        <dbReference type="ChEBI" id="CHEBI:18420"/>
        <note>catalytic</note>
    </ligand>
</feature>
<evidence type="ECO:0000256" key="5">
    <source>
        <dbReference type="SAM" id="SignalP"/>
    </source>
</evidence>
<evidence type="ECO:0000313" key="8">
    <source>
        <dbReference type="EMBL" id="RHY05021.1"/>
    </source>
</evidence>
<evidence type="ECO:0000256" key="3">
    <source>
        <dbReference type="PIRSR" id="PIRSR640255-2"/>
    </source>
</evidence>
<evidence type="ECO:0000313" key="13">
    <source>
        <dbReference type="Proteomes" id="UP000285712"/>
    </source>
</evidence>
<evidence type="ECO:0008006" key="14">
    <source>
        <dbReference type="Google" id="ProtNLM"/>
    </source>
</evidence>